<reference evidence="2 3" key="1">
    <citation type="submission" date="2016-08" db="EMBL/GenBank/DDBJ databases">
        <title>A new outlook on sporulation: Clostridium algidixylanolyticum.</title>
        <authorList>
            <person name="Poppleton D.I."/>
            <person name="Gribaldo S."/>
        </authorList>
    </citation>
    <scope>NUCLEOTIDE SEQUENCE [LARGE SCALE GENOMIC DNA]</scope>
    <source>
        <strain evidence="2 3">SPL73</strain>
    </source>
</reference>
<dbReference type="Proteomes" id="UP000284277">
    <property type="component" value="Unassembled WGS sequence"/>
</dbReference>
<evidence type="ECO:0000256" key="1">
    <source>
        <dbReference type="SAM" id="Phobius"/>
    </source>
</evidence>
<protein>
    <submittedName>
        <fullName evidence="2">Uncharacterized protein</fullName>
    </submittedName>
</protein>
<accession>A0A419TBM5</accession>
<name>A0A419TBM5_9FIRM</name>
<gene>
    <name evidence="2" type="ORF">BET01_00465</name>
</gene>
<feature type="transmembrane region" description="Helical" evidence="1">
    <location>
        <begin position="78"/>
        <end position="99"/>
    </location>
</feature>
<dbReference type="OrthoDB" id="1912437at2"/>
<dbReference type="EMBL" id="MCIA01000001">
    <property type="protein sequence ID" value="RKD34870.1"/>
    <property type="molecule type" value="Genomic_DNA"/>
</dbReference>
<dbReference type="RefSeq" id="WP_120194803.1">
    <property type="nucleotide sequence ID" value="NZ_MCIA01000001.1"/>
</dbReference>
<keyword evidence="1" id="KW-0812">Transmembrane</keyword>
<comment type="caution">
    <text evidence="2">The sequence shown here is derived from an EMBL/GenBank/DDBJ whole genome shotgun (WGS) entry which is preliminary data.</text>
</comment>
<feature type="transmembrane region" description="Helical" evidence="1">
    <location>
        <begin position="46"/>
        <end position="66"/>
    </location>
</feature>
<evidence type="ECO:0000313" key="3">
    <source>
        <dbReference type="Proteomes" id="UP000284277"/>
    </source>
</evidence>
<keyword evidence="1" id="KW-1133">Transmembrane helix</keyword>
<feature type="transmembrane region" description="Helical" evidence="1">
    <location>
        <begin position="7"/>
        <end position="26"/>
    </location>
</feature>
<organism evidence="2 3">
    <name type="scientific">Lacrimispora algidixylanolytica</name>
    <dbReference type="NCBI Taxonomy" id="94868"/>
    <lineage>
        <taxon>Bacteria</taxon>
        <taxon>Bacillati</taxon>
        <taxon>Bacillota</taxon>
        <taxon>Clostridia</taxon>
        <taxon>Lachnospirales</taxon>
        <taxon>Lachnospiraceae</taxon>
        <taxon>Lacrimispora</taxon>
    </lineage>
</organism>
<keyword evidence="1" id="KW-0472">Membrane</keyword>
<dbReference type="AlphaFoldDB" id="A0A419TBM5"/>
<sequence>MKNHGINSEALFALGSVCCLLVMRYYESVIYFRNINILLDTIYSFMVIPLFYFLISACIVTIFIKLSNIKISKMIKRFFRFINIIFVFAYIVFLVLQLLGYISVGMRPFVSLYWIIFIIMGAMFAVWTTTADSVSGNQIDQNLQVDELQ</sequence>
<feature type="transmembrane region" description="Helical" evidence="1">
    <location>
        <begin position="111"/>
        <end position="129"/>
    </location>
</feature>
<keyword evidence="3" id="KW-1185">Reference proteome</keyword>
<proteinExistence type="predicted"/>
<evidence type="ECO:0000313" key="2">
    <source>
        <dbReference type="EMBL" id="RKD34870.1"/>
    </source>
</evidence>